<sequence length="348" mass="39420">MKFKREWHIYSNAGLSTASEKVKAYTFLNLAGPDAQDKYDTFTFEEEEDPEDSEILVIASGWPDSPKKLSHDLRPFYSMRDELTMDNGLLFRGQRFVIPHSLQHYYVKQLHQGHPGLEATKRRARETMFWPTIYQDIENEVAKCAPCNVLRPHQTKEPLRLHDIPDLPWALTAADVFEWGGKEHLVLVDSYSGWYEMDQLPNTTSTTIITSSPHYPQSNGLAERAVRSAKHLLEKCARDGTDVYAALLNLRNTPRDGLPSPAQRLLSRRTKTLIPMTKAMYMPKVEKQVQAALAEARQRSASPSDTAETHSPPAPQSDVIQPELAQTAEPVVTTRSGRVSRPNRSDLE</sequence>
<reference evidence="4 5" key="1">
    <citation type="submission" date="2024-09" db="EMBL/GenBank/DDBJ databases">
        <title>A chromosome-level genome assembly of Gray's grenadier anchovy, Coilia grayii.</title>
        <authorList>
            <person name="Fu Z."/>
        </authorList>
    </citation>
    <scope>NUCLEOTIDE SEQUENCE [LARGE SCALE GENOMIC DNA]</scope>
    <source>
        <strain evidence="4">G4</strain>
        <tissue evidence="4">Muscle</tissue>
    </source>
</reference>
<keyword evidence="5" id="KW-1185">Reference proteome</keyword>
<dbReference type="PANTHER" id="PTHR37984:SF5">
    <property type="entry name" value="PROTEIN NYNRIN-LIKE"/>
    <property type="match status" value="1"/>
</dbReference>
<evidence type="ECO:0000259" key="3">
    <source>
        <dbReference type="Pfam" id="PF17921"/>
    </source>
</evidence>
<dbReference type="AlphaFoldDB" id="A0ABD1KCQ0"/>
<dbReference type="InterPro" id="IPR050951">
    <property type="entry name" value="Retrovirus_Pol_polyprotein"/>
</dbReference>
<dbReference type="Gene3D" id="3.30.420.10">
    <property type="entry name" value="Ribonuclease H-like superfamily/Ribonuclease H"/>
    <property type="match status" value="1"/>
</dbReference>
<dbReference type="PANTHER" id="PTHR37984">
    <property type="entry name" value="PROTEIN CBG26694"/>
    <property type="match status" value="1"/>
</dbReference>
<dbReference type="InterPro" id="IPR041588">
    <property type="entry name" value="Integrase_H2C2"/>
</dbReference>
<evidence type="ECO:0000256" key="1">
    <source>
        <dbReference type="ARBA" id="ARBA00039658"/>
    </source>
</evidence>
<dbReference type="InterPro" id="IPR036397">
    <property type="entry name" value="RNaseH_sf"/>
</dbReference>
<dbReference type="SUPFAM" id="SSF53098">
    <property type="entry name" value="Ribonuclease H-like"/>
    <property type="match status" value="1"/>
</dbReference>
<dbReference type="Pfam" id="PF17921">
    <property type="entry name" value="Integrase_H2C2"/>
    <property type="match status" value="1"/>
</dbReference>
<evidence type="ECO:0000313" key="5">
    <source>
        <dbReference type="Proteomes" id="UP001591681"/>
    </source>
</evidence>
<evidence type="ECO:0000313" key="4">
    <source>
        <dbReference type="EMBL" id="KAL2096945.1"/>
    </source>
</evidence>
<name>A0ABD1KCQ0_9TELE</name>
<feature type="domain" description="Integrase zinc-binding" evidence="3">
    <location>
        <begin position="98"/>
        <end position="149"/>
    </location>
</feature>
<accession>A0ABD1KCQ0</accession>
<dbReference type="FunFam" id="1.10.340.70:FF:000003">
    <property type="entry name" value="Protein CBG25708"/>
    <property type="match status" value="1"/>
</dbReference>
<organism evidence="4 5">
    <name type="scientific">Coilia grayii</name>
    <name type="common">Gray's grenadier anchovy</name>
    <dbReference type="NCBI Taxonomy" id="363190"/>
    <lineage>
        <taxon>Eukaryota</taxon>
        <taxon>Metazoa</taxon>
        <taxon>Chordata</taxon>
        <taxon>Craniata</taxon>
        <taxon>Vertebrata</taxon>
        <taxon>Euteleostomi</taxon>
        <taxon>Actinopterygii</taxon>
        <taxon>Neopterygii</taxon>
        <taxon>Teleostei</taxon>
        <taxon>Clupei</taxon>
        <taxon>Clupeiformes</taxon>
        <taxon>Clupeoidei</taxon>
        <taxon>Engraulidae</taxon>
        <taxon>Coilinae</taxon>
        <taxon>Coilia</taxon>
    </lineage>
</organism>
<feature type="region of interest" description="Disordered" evidence="2">
    <location>
        <begin position="290"/>
        <end position="348"/>
    </location>
</feature>
<protein>
    <recommendedName>
        <fullName evidence="1">Gypsy retrotransposon integrase-like protein 1</fullName>
    </recommendedName>
</protein>
<evidence type="ECO:0000256" key="2">
    <source>
        <dbReference type="SAM" id="MobiDB-lite"/>
    </source>
</evidence>
<dbReference type="Gene3D" id="1.10.340.70">
    <property type="match status" value="1"/>
</dbReference>
<dbReference type="InterPro" id="IPR012337">
    <property type="entry name" value="RNaseH-like_sf"/>
</dbReference>
<dbReference type="Proteomes" id="UP001591681">
    <property type="component" value="Unassembled WGS sequence"/>
</dbReference>
<gene>
    <name evidence="4" type="ORF">ACEWY4_006152</name>
</gene>
<proteinExistence type="predicted"/>
<comment type="caution">
    <text evidence="4">The sequence shown here is derived from an EMBL/GenBank/DDBJ whole genome shotgun (WGS) entry which is preliminary data.</text>
</comment>
<dbReference type="EMBL" id="JBHFQA010000006">
    <property type="protein sequence ID" value="KAL2096945.1"/>
    <property type="molecule type" value="Genomic_DNA"/>
</dbReference>